<accession>A0A1T5LZJ3</accession>
<dbReference type="AlphaFoldDB" id="A0A1T5LZJ3"/>
<dbReference type="InterPro" id="IPR050109">
    <property type="entry name" value="HTH-type_TetR-like_transc_reg"/>
</dbReference>
<protein>
    <submittedName>
        <fullName evidence="5">Transcriptional regulator, TetR family</fullName>
    </submittedName>
</protein>
<dbReference type="SUPFAM" id="SSF48498">
    <property type="entry name" value="Tetracyclin repressor-like, C-terminal domain"/>
    <property type="match status" value="1"/>
</dbReference>
<dbReference type="PROSITE" id="PS50977">
    <property type="entry name" value="HTH_TETR_2"/>
    <property type="match status" value="1"/>
</dbReference>
<feature type="DNA-binding region" description="H-T-H motif" evidence="2">
    <location>
        <begin position="52"/>
        <end position="71"/>
    </location>
</feature>
<dbReference type="InterPro" id="IPR036271">
    <property type="entry name" value="Tet_transcr_reg_TetR-rel_C_sf"/>
</dbReference>
<dbReference type="PANTHER" id="PTHR30055:SF146">
    <property type="entry name" value="HTH-TYPE TRANSCRIPTIONAL DUAL REGULATOR CECR"/>
    <property type="match status" value="1"/>
</dbReference>
<keyword evidence="6" id="KW-1185">Reference proteome</keyword>
<evidence type="ECO:0000256" key="2">
    <source>
        <dbReference type="PROSITE-ProRule" id="PRU00335"/>
    </source>
</evidence>
<dbReference type="EMBL" id="FUZQ01000008">
    <property type="protein sequence ID" value="SKC81009.1"/>
    <property type="molecule type" value="Genomic_DNA"/>
</dbReference>
<dbReference type="GO" id="GO:0003700">
    <property type="term" value="F:DNA-binding transcription factor activity"/>
    <property type="evidence" value="ECO:0007669"/>
    <property type="project" value="TreeGrafter"/>
</dbReference>
<reference evidence="5 6" key="1">
    <citation type="submission" date="2017-02" db="EMBL/GenBank/DDBJ databases">
        <authorList>
            <person name="Peterson S.W."/>
        </authorList>
    </citation>
    <scope>NUCLEOTIDE SEQUENCE [LARGE SCALE GENOMIC DNA]</scope>
    <source>
        <strain evidence="5 6">DSM 21481</strain>
    </source>
</reference>
<dbReference type="PANTHER" id="PTHR30055">
    <property type="entry name" value="HTH-TYPE TRANSCRIPTIONAL REGULATOR RUTR"/>
    <property type="match status" value="1"/>
</dbReference>
<evidence type="ECO:0000259" key="4">
    <source>
        <dbReference type="PROSITE" id="PS50977"/>
    </source>
</evidence>
<sequence length="253" mass="27658">MFSLLNMRSVDVAAEKPAEAREPLVPKPDGSTRGRILDVAMRRFARSGFGASVRSIASDAGVSPALVIHHFGSKDKLHAACDEHVLAWIRDVKRDSIGRVAGGGTLLQVLAGADQYAPLVGYVLRSLQAGGVVGREFTEHMIADAEEYISEAVRDGVVTPSRDEAARVRYLIYSSLGAMLLSVTLDPPHDPEDVTAAMRRFMDELYLPMLELFTEGFLTTRRMLDDYLLYVPDPPPGDQPPADGTPHDDEEEP</sequence>
<dbReference type="SUPFAM" id="SSF46689">
    <property type="entry name" value="Homeodomain-like"/>
    <property type="match status" value="1"/>
</dbReference>
<organism evidence="5 6">
    <name type="scientific">Krasilnikoviella flava</name>
    <dbReference type="NCBI Taxonomy" id="526729"/>
    <lineage>
        <taxon>Bacteria</taxon>
        <taxon>Bacillati</taxon>
        <taxon>Actinomycetota</taxon>
        <taxon>Actinomycetes</taxon>
        <taxon>Micrococcales</taxon>
        <taxon>Promicromonosporaceae</taxon>
        <taxon>Krasilnikoviella</taxon>
    </lineage>
</organism>
<keyword evidence="1 2" id="KW-0238">DNA-binding</keyword>
<name>A0A1T5LZJ3_9MICO</name>
<feature type="region of interest" description="Disordered" evidence="3">
    <location>
        <begin position="229"/>
        <end position="253"/>
    </location>
</feature>
<evidence type="ECO:0000313" key="5">
    <source>
        <dbReference type="EMBL" id="SKC81009.1"/>
    </source>
</evidence>
<proteinExistence type="predicted"/>
<dbReference type="STRING" id="526729.SAMN04324258_4138"/>
<dbReference type="Gene3D" id="1.10.357.10">
    <property type="entry name" value="Tetracycline Repressor, domain 2"/>
    <property type="match status" value="1"/>
</dbReference>
<dbReference type="InterPro" id="IPR009057">
    <property type="entry name" value="Homeodomain-like_sf"/>
</dbReference>
<dbReference type="PRINTS" id="PR00455">
    <property type="entry name" value="HTHTETR"/>
</dbReference>
<feature type="domain" description="HTH tetR-type" evidence="4">
    <location>
        <begin position="30"/>
        <end position="89"/>
    </location>
</feature>
<evidence type="ECO:0000256" key="1">
    <source>
        <dbReference type="ARBA" id="ARBA00023125"/>
    </source>
</evidence>
<dbReference type="GO" id="GO:0000976">
    <property type="term" value="F:transcription cis-regulatory region binding"/>
    <property type="evidence" value="ECO:0007669"/>
    <property type="project" value="TreeGrafter"/>
</dbReference>
<dbReference type="Pfam" id="PF00440">
    <property type="entry name" value="TetR_N"/>
    <property type="match status" value="1"/>
</dbReference>
<dbReference type="InterPro" id="IPR041484">
    <property type="entry name" value="TetR_C_25"/>
</dbReference>
<dbReference type="InterPro" id="IPR001647">
    <property type="entry name" value="HTH_TetR"/>
</dbReference>
<evidence type="ECO:0000256" key="3">
    <source>
        <dbReference type="SAM" id="MobiDB-lite"/>
    </source>
</evidence>
<dbReference type="Pfam" id="PF17933">
    <property type="entry name" value="TetR_C_25"/>
    <property type="match status" value="1"/>
</dbReference>
<gene>
    <name evidence="5" type="ORF">SAMN04324258_4138</name>
</gene>
<evidence type="ECO:0000313" key="6">
    <source>
        <dbReference type="Proteomes" id="UP000189777"/>
    </source>
</evidence>
<dbReference type="Proteomes" id="UP000189777">
    <property type="component" value="Unassembled WGS sequence"/>
</dbReference>